<evidence type="ECO:0000313" key="2">
    <source>
        <dbReference type="EMBL" id="KAK0139644.1"/>
    </source>
</evidence>
<keyword evidence="3" id="KW-1185">Reference proteome</keyword>
<name>A0AA47MGC3_MERPO</name>
<dbReference type="GO" id="GO:0007099">
    <property type="term" value="P:centriole replication"/>
    <property type="evidence" value="ECO:0007669"/>
    <property type="project" value="InterPro"/>
</dbReference>
<sequence>MSHRGTSRTSDWVVLDPHHDMVHRGAAGPCQTKLLFNEAVPTSFLNRATRVGPPSPIVIETLVPRPEEPDRPSSSRSSVSFSSLSEERLMAAVRLAKRDLRRRRQESQRSFTTRPPLEESTHDTSSVDLAQENAANVPLRPKTSSPKVKATLSGARLLVHSPQRRSVSAGLGDGKSPPTRDPGLGPSARSHQPQLSREILKVQKELLLYIEKVENMGQKAEGLLEPEEQQKKEIHWQKQAAYSVRLIYGLQQQVKDIQEEMEKSCCQRDRSAKQSKAVDRLAAAQRSALRVMRVFTQQLSEPPAGKVPSHHKELSQLLRQLALCSAKVEVDHGSTVPATALDVLQKLESLDSAFSKQERSRQRQVQTCSSVSPPRGRSPPRYMSTPCAPRGAPITRGLGRHRAVGPRKSIHGRRRAPPPRNPRGAHSQPAVRSQVLRAGVESLLQQRALRAETEDQPGPQTRGSGRGATLHPERGRSHQLRGDAGFRQPTVSSQLRVNQPPPQREPSVPWVPSSPHSPPRPALQRSPHGGRPEPRCLFSPAKASLSPPRRSEARGPRAEQLIISDERSRAQNEALRQAWLERTTMQRLRELNQLSREEAAHIHRLRSELGSPTQWAERAEQKAREKIQPLLNEAKQLEGSRHARSPSPRQQWSEQAAERAVESAEQVSEALLEDLLDEAARSAWATQADEHADAEARRRLRAPTLESMLLRMEEIQKDQDEVRRRFAAITYDDPPFWRSVQEPGIQCQAVGSTPASPQPIRLARPVQRHSPVPHIMLEKPVETG</sequence>
<feature type="region of interest" description="Disordered" evidence="1">
    <location>
        <begin position="637"/>
        <end position="664"/>
    </location>
</feature>
<reference evidence="2" key="1">
    <citation type="journal article" date="2023" name="Front. Mar. Sci.">
        <title>A new Merluccius polli reference genome to investigate the effects of global change in West African waters.</title>
        <authorList>
            <person name="Mateo J.L."/>
            <person name="Blanco-Fernandez C."/>
            <person name="Garcia-Vazquez E."/>
            <person name="Machado-Schiaffino G."/>
        </authorList>
    </citation>
    <scope>NUCLEOTIDE SEQUENCE</scope>
    <source>
        <strain evidence="2">C29</strain>
        <tissue evidence="2">Fin</tissue>
    </source>
</reference>
<feature type="region of interest" description="Disordered" evidence="1">
    <location>
        <begin position="450"/>
        <end position="565"/>
    </location>
</feature>
<dbReference type="GO" id="GO:0071539">
    <property type="term" value="P:protein localization to centrosome"/>
    <property type="evidence" value="ECO:0007669"/>
    <property type="project" value="TreeGrafter"/>
</dbReference>
<proteinExistence type="predicted"/>
<dbReference type="GO" id="GO:0034451">
    <property type="term" value="C:centriolar satellite"/>
    <property type="evidence" value="ECO:0007669"/>
    <property type="project" value="TreeGrafter"/>
</dbReference>
<evidence type="ECO:0000313" key="3">
    <source>
        <dbReference type="Proteomes" id="UP001174136"/>
    </source>
</evidence>
<accession>A0AA47MGC3</accession>
<comment type="caution">
    <text evidence="2">The sequence shown here is derived from an EMBL/GenBank/DDBJ whole genome shotgun (WGS) entry which is preliminary data.</text>
</comment>
<organism evidence="2 3">
    <name type="scientific">Merluccius polli</name>
    <name type="common">Benguela hake</name>
    <name type="synonym">Merluccius cadenati</name>
    <dbReference type="NCBI Taxonomy" id="89951"/>
    <lineage>
        <taxon>Eukaryota</taxon>
        <taxon>Metazoa</taxon>
        <taxon>Chordata</taxon>
        <taxon>Craniata</taxon>
        <taxon>Vertebrata</taxon>
        <taxon>Euteleostomi</taxon>
        <taxon>Actinopterygii</taxon>
        <taxon>Neopterygii</taxon>
        <taxon>Teleostei</taxon>
        <taxon>Neoteleostei</taxon>
        <taxon>Acanthomorphata</taxon>
        <taxon>Zeiogadaria</taxon>
        <taxon>Gadariae</taxon>
        <taxon>Gadiformes</taxon>
        <taxon>Gadoidei</taxon>
        <taxon>Merlucciidae</taxon>
        <taxon>Merluccius</taxon>
    </lineage>
</organism>
<dbReference type="PANTHER" id="PTHR15732">
    <property type="entry name" value="PROTEIN MOONRAKER"/>
    <property type="match status" value="1"/>
</dbReference>
<dbReference type="Proteomes" id="UP001174136">
    <property type="component" value="Unassembled WGS sequence"/>
</dbReference>
<feature type="region of interest" description="Disordered" evidence="1">
    <location>
        <begin position="62"/>
        <end position="83"/>
    </location>
</feature>
<feature type="region of interest" description="Disordered" evidence="1">
    <location>
        <begin position="354"/>
        <end position="432"/>
    </location>
</feature>
<dbReference type="InterPro" id="IPR031447">
    <property type="entry name" value="MNR"/>
</dbReference>
<feature type="compositionally biased region" description="Low complexity" evidence="1">
    <location>
        <begin position="74"/>
        <end position="83"/>
    </location>
</feature>
<dbReference type="Pfam" id="PF15718">
    <property type="entry name" value="MNR"/>
    <property type="match status" value="2"/>
</dbReference>
<evidence type="ECO:0000256" key="1">
    <source>
        <dbReference type="SAM" id="MobiDB-lite"/>
    </source>
</evidence>
<dbReference type="EMBL" id="JAOPHQ010004318">
    <property type="protein sequence ID" value="KAK0139644.1"/>
    <property type="molecule type" value="Genomic_DNA"/>
</dbReference>
<feature type="compositionally biased region" description="Basic residues" evidence="1">
    <location>
        <begin position="398"/>
        <end position="417"/>
    </location>
</feature>
<dbReference type="PANTHER" id="PTHR15732:SF4">
    <property type="entry name" value="PROTEIN MOONRAKER"/>
    <property type="match status" value="1"/>
</dbReference>
<feature type="compositionally biased region" description="Low complexity" evidence="1">
    <location>
        <begin position="369"/>
        <end position="381"/>
    </location>
</feature>
<gene>
    <name evidence="2" type="ORF">N1851_023457</name>
</gene>
<dbReference type="AlphaFoldDB" id="A0AA47MGC3"/>
<protein>
    <submittedName>
        <fullName evidence="2">Protein moonraker</fullName>
    </submittedName>
</protein>
<feature type="region of interest" description="Disordered" evidence="1">
    <location>
        <begin position="99"/>
        <end position="195"/>
    </location>
</feature>